<feature type="compositionally biased region" description="Polar residues" evidence="20">
    <location>
        <begin position="117"/>
        <end position="129"/>
    </location>
</feature>
<feature type="compositionally biased region" description="Polar residues" evidence="20">
    <location>
        <begin position="209"/>
        <end position="222"/>
    </location>
</feature>
<dbReference type="InterPro" id="IPR003323">
    <property type="entry name" value="OTU_dom"/>
</dbReference>
<evidence type="ECO:0000259" key="21">
    <source>
        <dbReference type="PROSITE" id="PS50199"/>
    </source>
</evidence>
<evidence type="ECO:0000256" key="6">
    <source>
        <dbReference type="ARBA" id="ARBA00022490"/>
    </source>
</evidence>
<feature type="domain" description="RanBP2-type" evidence="21">
    <location>
        <begin position="6"/>
        <end position="36"/>
    </location>
</feature>
<evidence type="ECO:0000256" key="12">
    <source>
        <dbReference type="ARBA" id="ARBA00022786"/>
    </source>
</evidence>
<dbReference type="PROSITE" id="PS01358">
    <property type="entry name" value="ZF_RANBP2_1"/>
    <property type="match status" value="3"/>
</dbReference>
<dbReference type="Gene3D" id="1.25.40.560">
    <property type="match status" value="1"/>
</dbReference>
<dbReference type="GO" id="GO:0005634">
    <property type="term" value="C:nucleus"/>
    <property type="evidence" value="ECO:0007669"/>
    <property type="project" value="UniProtKB-SubCell"/>
</dbReference>
<dbReference type="GO" id="GO:0070530">
    <property type="term" value="F:K63-linked polyubiquitin modification-dependent protein binding"/>
    <property type="evidence" value="ECO:0007669"/>
    <property type="project" value="TreeGrafter"/>
</dbReference>
<evidence type="ECO:0000256" key="20">
    <source>
        <dbReference type="SAM" id="MobiDB-lite"/>
    </source>
</evidence>
<dbReference type="AlphaFoldDB" id="A0A7K8UCI2"/>
<dbReference type="FunFam" id="4.10.1060.10:FF:000011">
    <property type="entry name" value="ubiquitin thioesterase ZRANB1 isoform X1"/>
    <property type="match status" value="1"/>
</dbReference>
<dbReference type="Proteomes" id="UP000569728">
    <property type="component" value="Unassembled WGS sequence"/>
</dbReference>
<evidence type="ECO:0000256" key="19">
    <source>
        <dbReference type="PROSITE-ProRule" id="PRU00322"/>
    </source>
</evidence>
<feature type="region of interest" description="Disordered" evidence="20">
    <location>
        <begin position="204"/>
        <end position="228"/>
    </location>
</feature>
<evidence type="ECO:0000256" key="17">
    <source>
        <dbReference type="ARBA" id="ARBA00023242"/>
    </source>
</evidence>
<dbReference type="InterPro" id="IPR001876">
    <property type="entry name" value="Znf_RanBP2"/>
</dbReference>
<keyword evidence="17" id="KW-0539">Nucleus</keyword>
<evidence type="ECO:0000256" key="5">
    <source>
        <dbReference type="ARBA" id="ARBA00012759"/>
    </source>
</evidence>
<dbReference type="PANTHER" id="PTHR13367:SF28">
    <property type="entry name" value="UBIQUITIN THIOESTERASE ZRANB1"/>
    <property type="match status" value="1"/>
</dbReference>
<dbReference type="Pfam" id="PF00641">
    <property type="entry name" value="Zn_ribbon_RanBP"/>
    <property type="match status" value="2"/>
</dbReference>
<dbReference type="Pfam" id="PF02338">
    <property type="entry name" value="OTU"/>
    <property type="match status" value="1"/>
</dbReference>
<evidence type="ECO:0000313" key="24">
    <source>
        <dbReference type="Proteomes" id="UP000569728"/>
    </source>
</evidence>
<dbReference type="InterPro" id="IPR049768">
    <property type="entry name" value="ZRANB1_OTU"/>
</dbReference>
<accession>A0A7K8UCI2</accession>
<evidence type="ECO:0000256" key="7">
    <source>
        <dbReference type="ARBA" id="ARBA00022670"/>
    </source>
</evidence>
<protein>
    <recommendedName>
        <fullName evidence="5">ubiquitinyl hydrolase 1</fullName>
        <ecNumber evidence="5">3.4.19.12</ecNumber>
    </recommendedName>
</protein>
<dbReference type="EMBL" id="VWZA01001506">
    <property type="protein sequence ID" value="NXF51312.1"/>
    <property type="molecule type" value="Genomic_DNA"/>
</dbReference>
<evidence type="ECO:0000259" key="22">
    <source>
        <dbReference type="PROSITE" id="PS50802"/>
    </source>
</evidence>
<keyword evidence="6" id="KW-0963">Cytoplasm</keyword>
<dbReference type="GO" id="GO:0071947">
    <property type="term" value="P:protein deubiquitination involved in ubiquitin-dependent protein catabolic process"/>
    <property type="evidence" value="ECO:0007669"/>
    <property type="project" value="TreeGrafter"/>
</dbReference>
<feature type="region of interest" description="Disordered" evidence="20">
    <location>
        <begin position="41"/>
        <end position="76"/>
    </location>
</feature>
<evidence type="ECO:0000256" key="18">
    <source>
        <dbReference type="ARBA" id="ARBA00059005"/>
    </source>
</evidence>
<dbReference type="PROSITE" id="PS50199">
    <property type="entry name" value="ZF_RANBP2_2"/>
    <property type="match status" value="3"/>
</dbReference>
<keyword evidence="8" id="KW-0879">Wnt signaling pathway</keyword>
<dbReference type="EC" id="3.4.19.12" evidence="5"/>
<evidence type="ECO:0000256" key="3">
    <source>
        <dbReference type="ARBA" id="ARBA00004496"/>
    </source>
</evidence>
<evidence type="ECO:0000256" key="11">
    <source>
        <dbReference type="ARBA" id="ARBA00022771"/>
    </source>
</evidence>
<dbReference type="InterPro" id="IPR051346">
    <property type="entry name" value="OTU_Deubiquitinase"/>
</dbReference>
<evidence type="ECO:0000256" key="15">
    <source>
        <dbReference type="ARBA" id="ARBA00022833"/>
    </source>
</evidence>
<dbReference type="InterPro" id="IPR041294">
    <property type="entry name" value="AnkUBD"/>
</dbReference>
<keyword evidence="7" id="KW-0645">Protease</keyword>
<dbReference type="Pfam" id="PF18418">
    <property type="entry name" value="AnkUBD"/>
    <property type="match status" value="1"/>
</dbReference>
<dbReference type="FunFam" id="4.10.1060.10:FF:000012">
    <property type="entry name" value="ubiquitin thioesterase ZRANB1 isoform X1"/>
    <property type="match status" value="1"/>
</dbReference>
<evidence type="ECO:0000256" key="10">
    <source>
        <dbReference type="ARBA" id="ARBA00022737"/>
    </source>
</evidence>
<dbReference type="GO" id="GO:0008270">
    <property type="term" value="F:zinc ion binding"/>
    <property type="evidence" value="ECO:0007669"/>
    <property type="project" value="UniProtKB-KW"/>
</dbReference>
<dbReference type="GO" id="GO:0016477">
    <property type="term" value="P:cell migration"/>
    <property type="evidence" value="ECO:0007669"/>
    <property type="project" value="TreeGrafter"/>
</dbReference>
<evidence type="ECO:0000256" key="9">
    <source>
        <dbReference type="ARBA" id="ARBA00022723"/>
    </source>
</evidence>
<keyword evidence="14" id="KW-0788">Thiol protease</keyword>
<evidence type="ECO:0000256" key="14">
    <source>
        <dbReference type="ARBA" id="ARBA00022807"/>
    </source>
</evidence>
<dbReference type="SMART" id="SM00547">
    <property type="entry name" value="ZnF_RBZ"/>
    <property type="match status" value="3"/>
</dbReference>
<evidence type="ECO:0000256" key="2">
    <source>
        <dbReference type="ARBA" id="ARBA00004123"/>
    </source>
</evidence>
<keyword evidence="13" id="KW-0378">Hydrolase</keyword>
<comment type="function">
    <text evidence="18">Ubiquitin thioesterase, which specifically hydrolyzes 'Lys-29'-linked and 'Lys-33'-linked diubiquitin. Also cleaves 'Lys-63'-linked chains, but with 40-fold less efficiency compared to 'Lys-29'-linked ones. Positive regulator of the Wnt signaling pathway that deubiquitinates APC protein, a negative regulator of Wnt-mediated transcription. Acts as a regulator of autophagy by mediating deubiquitination of PIK3C3/VPS34, thereby promoting autophagosome maturation. Plays a role in the regulation of cell morphology and cytoskeletal organization. Required in the stress fiber dynamics and cell migration.</text>
</comment>
<reference evidence="23 24" key="1">
    <citation type="submission" date="2019-09" db="EMBL/GenBank/DDBJ databases">
        <title>Bird 10,000 Genomes (B10K) Project - Family phase.</title>
        <authorList>
            <person name="Zhang G."/>
        </authorList>
    </citation>
    <scope>NUCLEOTIDE SEQUENCE [LARGE SCALE GENOMIC DNA]</scope>
    <source>
        <strain evidence="23">B10K-CU-031-11</strain>
        <tissue evidence="23">Muscle</tissue>
    </source>
</reference>
<dbReference type="GO" id="GO:0005737">
    <property type="term" value="C:cytoplasm"/>
    <property type="evidence" value="ECO:0007669"/>
    <property type="project" value="UniProtKB-SubCell"/>
</dbReference>
<feature type="domain" description="RanBP2-type" evidence="21">
    <location>
        <begin position="152"/>
        <end position="181"/>
    </location>
</feature>
<keyword evidence="9" id="KW-0479">Metal-binding</keyword>
<feature type="domain" description="RanBP2-type" evidence="21">
    <location>
        <begin position="87"/>
        <end position="116"/>
    </location>
</feature>
<dbReference type="OrthoDB" id="6275030at2759"/>
<dbReference type="Gene3D" id="4.10.1060.10">
    <property type="entry name" value="Zinc finger, RanBP2-type"/>
    <property type="match status" value="3"/>
</dbReference>
<dbReference type="GO" id="GO:0016055">
    <property type="term" value="P:Wnt signaling pathway"/>
    <property type="evidence" value="ECO:0007669"/>
    <property type="project" value="UniProtKB-KW"/>
</dbReference>
<dbReference type="GO" id="GO:0035523">
    <property type="term" value="P:protein K29-linked deubiquitination"/>
    <property type="evidence" value="ECO:0007669"/>
    <property type="project" value="TreeGrafter"/>
</dbReference>
<dbReference type="SUPFAM" id="SSF90209">
    <property type="entry name" value="Ran binding protein zinc finger-like"/>
    <property type="match status" value="3"/>
</dbReference>
<dbReference type="CDD" id="cd22767">
    <property type="entry name" value="OTU_ZRANB1"/>
    <property type="match status" value="1"/>
</dbReference>
<sequence length="711" mass="81293">KCTMTERGIKWACEYCTYENWPSAIKCTMCRAQRPSGTIITEDPFKSGSSDIGRDWDPTSTEGGSSPLICPDSSARPRVKSSYSMESANKWSCHMCTYLNWPRAIRCTQCLSQRRTRSPTESPQSSGSGSRPVPFSVDPCEEYNDRNKLNTRAQHWTCSVCTYENWAKARKCVVCDHPRPNNIEAIELADTEEASSIINEQDRARWRGSCSSGNSQRRSPPTTKRESDVKMDFQRIELAGAVGSKEELEVDFKKLKQIKNRMKKTDWLFLNACVGVVEGDLAAVEAYKSSGGDIARQLTADEVRLLNRPSAFDVGYTLVHLAIRFQRQDMLAILLTEVSQHAAKCIPAMVCPEVTEQIRREIAASLHQRKGDFACYFLTDLVTFTLPADIEDLPPTVQEKLFDEVLDRDVQKELEEESPIINWSLELGTRLDSRLYALWNRTAGDCLLDSVLQATWGIYDKDSVLRKALHDSLHDCSHWFYTRWKEWESWYSQSFGLHFSLREEQWQEDWAFILSLASQPGASLEQTHIFVLAHILRRPIIVYGVKYYKSFRGETLGYTRFQGVYLPLLWEQSFCWKSPIALGYTRGHFSALVAMENDGYGNRGAGANLNTDDDVTVTFLPLVDSERKLLHIHFLSAQEIGNEEQQQKLLREWLDCCVTEGGVLVAMQKSSRRRNHPLVTQMVEKWLDRYRQIRPCTSLSDGEEDEDDDDE</sequence>
<keyword evidence="16" id="KW-0040">ANK repeat</keyword>
<evidence type="ECO:0000256" key="1">
    <source>
        <dbReference type="ARBA" id="ARBA00000707"/>
    </source>
</evidence>
<dbReference type="InterPro" id="IPR036443">
    <property type="entry name" value="Znf_RanBP2_sf"/>
</dbReference>
<keyword evidence="24" id="KW-1185">Reference proteome</keyword>
<organism evidence="23 24">
    <name type="scientific">Oceanites oceanicus</name>
    <name type="common">Wilson's storm petrel</name>
    <name type="synonym">Procellaria oceanica</name>
    <dbReference type="NCBI Taxonomy" id="79653"/>
    <lineage>
        <taxon>Eukaryota</taxon>
        <taxon>Metazoa</taxon>
        <taxon>Chordata</taxon>
        <taxon>Craniata</taxon>
        <taxon>Vertebrata</taxon>
        <taxon>Euteleostomi</taxon>
        <taxon>Archelosauria</taxon>
        <taxon>Archosauria</taxon>
        <taxon>Dinosauria</taxon>
        <taxon>Saurischia</taxon>
        <taxon>Theropoda</taxon>
        <taxon>Coelurosauria</taxon>
        <taxon>Aves</taxon>
        <taxon>Neognathae</taxon>
        <taxon>Neoaves</taxon>
        <taxon>Aequornithes</taxon>
        <taxon>Procellariiformes</taxon>
        <taxon>Hydrobatidae</taxon>
        <taxon>Oceanites</taxon>
    </lineage>
</organism>
<evidence type="ECO:0000256" key="8">
    <source>
        <dbReference type="ARBA" id="ARBA00022687"/>
    </source>
</evidence>
<evidence type="ECO:0000256" key="4">
    <source>
        <dbReference type="ARBA" id="ARBA00005865"/>
    </source>
</evidence>
<evidence type="ECO:0000256" key="13">
    <source>
        <dbReference type="ARBA" id="ARBA00022801"/>
    </source>
</evidence>
<feature type="region of interest" description="Disordered" evidence="20">
    <location>
        <begin position="117"/>
        <end position="137"/>
    </location>
</feature>
<evidence type="ECO:0000313" key="23">
    <source>
        <dbReference type="EMBL" id="NXF51312.1"/>
    </source>
</evidence>
<comment type="caution">
    <text evidence="23">The sequence shown here is derived from an EMBL/GenBank/DDBJ whole genome shotgun (WGS) entry which is preliminary data.</text>
</comment>
<gene>
    <name evidence="23" type="primary">Zranb1</name>
    <name evidence="23" type="ORF">OCEOCE_R13083</name>
</gene>
<keyword evidence="15" id="KW-0862">Zinc</keyword>
<keyword evidence="12" id="KW-0833">Ubl conjugation pathway</keyword>
<comment type="similarity">
    <text evidence="4">Belongs to the peptidase C64 family.</text>
</comment>
<name>A0A7K8UCI2_OCEOC</name>
<feature type="domain" description="OTU" evidence="22">
    <location>
        <begin position="435"/>
        <end position="595"/>
    </location>
</feature>
<dbReference type="GO" id="GO:0004843">
    <property type="term" value="F:cysteine-type deubiquitinase activity"/>
    <property type="evidence" value="ECO:0007669"/>
    <property type="project" value="UniProtKB-EC"/>
</dbReference>
<dbReference type="GO" id="GO:0030177">
    <property type="term" value="P:positive regulation of Wnt signaling pathway"/>
    <property type="evidence" value="ECO:0007669"/>
    <property type="project" value="TreeGrafter"/>
</dbReference>
<comment type="catalytic activity">
    <reaction evidence="1">
        <text>Thiol-dependent hydrolysis of ester, thioester, amide, peptide and isopeptide bonds formed by the C-terminal Gly of ubiquitin (a 76-residue protein attached to proteins as an intracellular targeting signal).</text>
        <dbReference type="EC" id="3.4.19.12"/>
    </reaction>
</comment>
<dbReference type="PROSITE" id="PS50802">
    <property type="entry name" value="OTU"/>
    <property type="match status" value="1"/>
</dbReference>
<feature type="non-terminal residue" evidence="23">
    <location>
        <position position="711"/>
    </location>
</feature>
<dbReference type="GO" id="GO:0007010">
    <property type="term" value="P:cytoskeleton organization"/>
    <property type="evidence" value="ECO:0007669"/>
    <property type="project" value="TreeGrafter"/>
</dbReference>
<comment type="subcellular location">
    <subcellularLocation>
        <location evidence="3">Cytoplasm</location>
    </subcellularLocation>
    <subcellularLocation>
        <location evidence="2">Nucleus</location>
    </subcellularLocation>
</comment>
<dbReference type="PANTHER" id="PTHR13367">
    <property type="entry name" value="UBIQUITIN THIOESTERASE"/>
    <property type="match status" value="1"/>
</dbReference>
<dbReference type="FunFam" id="1.25.40.560:FF:000001">
    <property type="entry name" value="ubiquitin thioesterase ZRANB1 isoform X1"/>
    <property type="match status" value="1"/>
</dbReference>
<dbReference type="FunFam" id="4.10.1060.10:FF:000006">
    <property type="entry name" value="ubiquitin thioesterase ZRANB1 isoform X1"/>
    <property type="match status" value="1"/>
</dbReference>
<evidence type="ECO:0000256" key="16">
    <source>
        <dbReference type="ARBA" id="ARBA00023043"/>
    </source>
</evidence>
<keyword evidence="10" id="KW-0677">Repeat</keyword>
<keyword evidence="11 19" id="KW-0863">Zinc-finger</keyword>
<proteinExistence type="inferred from homology"/>
<feature type="non-terminal residue" evidence="23">
    <location>
        <position position="1"/>
    </location>
</feature>
<dbReference type="GO" id="GO:1990168">
    <property type="term" value="P:protein K33-linked deubiquitination"/>
    <property type="evidence" value="ECO:0007669"/>
    <property type="project" value="TreeGrafter"/>
</dbReference>